<evidence type="ECO:0000313" key="1">
    <source>
        <dbReference type="EMBL" id="CAG8520302.1"/>
    </source>
</evidence>
<dbReference type="Proteomes" id="UP000789405">
    <property type="component" value="Unassembled WGS sequence"/>
</dbReference>
<organism evidence="1 2">
    <name type="scientific">Dentiscutata erythropus</name>
    <dbReference type="NCBI Taxonomy" id="1348616"/>
    <lineage>
        <taxon>Eukaryota</taxon>
        <taxon>Fungi</taxon>
        <taxon>Fungi incertae sedis</taxon>
        <taxon>Mucoromycota</taxon>
        <taxon>Glomeromycotina</taxon>
        <taxon>Glomeromycetes</taxon>
        <taxon>Diversisporales</taxon>
        <taxon>Gigasporaceae</taxon>
        <taxon>Dentiscutata</taxon>
    </lineage>
</organism>
<comment type="caution">
    <text evidence="1">The sequence shown here is derived from an EMBL/GenBank/DDBJ whole genome shotgun (WGS) entry which is preliminary data.</text>
</comment>
<dbReference type="EMBL" id="CAJVPY010001400">
    <property type="protein sequence ID" value="CAG8520302.1"/>
    <property type="molecule type" value="Genomic_DNA"/>
</dbReference>
<protein>
    <submittedName>
        <fullName evidence="1">20372_t:CDS:1</fullName>
    </submittedName>
</protein>
<accession>A0A9N9A721</accession>
<evidence type="ECO:0000313" key="2">
    <source>
        <dbReference type="Proteomes" id="UP000789405"/>
    </source>
</evidence>
<name>A0A9N9A721_9GLOM</name>
<keyword evidence="2" id="KW-1185">Reference proteome</keyword>
<sequence length="109" mass="13164">MGFKVLKWNYFKLEPSQIGKLFEQVISRKIVDFYKYNEFSNHEKISKEKHELVYKYKVYKSKWRDSIVALKCFTSNDKYLNKKVVDELDVKNKLSKTLKNIKVNTMIPF</sequence>
<gene>
    <name evidence="1" type="ORF">DERYTH_LOCUS3836</name>
</gene>
<reference evidence="1" key="1">
    <citation type="submission" date="2021-06" db="EMBL/GenBank/DDBJ databases">
        <authorList>
            <person name="Kallberg Y."/>
            <person name="Tangrot J."/>
            <person name="Rosling A."/>
        </authorList>
    </citation>
    <scope>NUCLEOTIDE SEQUENCE</scope>
    <source>
        <strain evidence="1">MA453B</strain>
    </source>
</reference>
<dbReference type="AlphaFoldDB" id="A0A9N9A721"/>
<proteinExistence type="predicted"/>